<accession>I4BYF4</accession>
<dbReference type="Gene3D" id="1.10.150.650">
    <property type="match status" value="1"/>
</dbReference>
<dbReference type="InterPro" id="IPR052018">
    <property type="entry name" value="PHP_domain"/>
</dbReference>
<dbReference type="CDD" id="cd07438">
    <property type="entry name" value="PHP_HisPPase_AMP"/>
    <property type="match status" value="1"/>
</dbReference>
<reference evidence="3" key="1">
    <citation type="journal article" date="2013" name="Stand. Genomic Sci.">
        <title>Complete genome sequence of the moderate thermophile Anaerobaculum mobile type strain (NGA(T)).</title>
        <authorList>
            <person name="Mavromatis K."/>
            <person name="Stackebrandt E."/>
            <person name="Held B."/>
            <person name="Lapidus A."/>
            <person name="Nolan M."/>
            <person name="Lucas S."/>
            <person name="Hammon N."/>
            <person name="Deshpande S."/>
            <person name="Cheng J.F."/>
            <person name="Tapia R."/>
            <person name="Goodwin L.A."/>
            <person name="Pitluck S."/>
            <person name="Liolios K."/>
            <person name="Pagani I."/>
            <person name="Ivanova N."/>
            <person name="Mikhailova N."/>
            <person name="Huntemann M."/>
            <person name="Pati A."/>
            <person name="Chen A."/>
            <person name="Palaniappan K."/>
            <person name="Land M."/>
            <person name="Rohde M."/>
            <person name="Spring S."/>
            <person name="Goker M."/>
            <person name="Woyke T."/>
            <person name="Detter J.C."/>
            <person name="Bristow J."/>
            <person name="Eisen J.A."/>
            <person name="Markowitz V."/>
            <person name="Hugenholtz P."/>
            <person name="Klenk H.P."/>
            <person name="Kyrpides N.C."/>
        </authorList>
    </citation>
    <scope>NUCLEOTIDE SEQUENCE</scope>
    <source>
        <strain evidence="3">ATCC BAA-54 / DSM 13181 / NGA</strain>
    </source>
</reference>
<dbReference type="HOGENOM" id="CLU_067347_1_0_0"/>
<dbReference type="Pfam" id="PF02811">
    <property type="entry name" value="PHP"/>
    <property type="match status" value="1"/>
</dbReference>
<dbReference type="Proteomes" id="UP000006061">
    <property type="component" value="Chromosome"/>
</dbReference>
<dbReference type="PANTHER" id="PTHR42924:SF3">
    <property type="entry name" value="POLYMERASE_HISTIDINOL PHOSPHATASE N-TERMINAL DOMAIN-CONTAINING PROTEIN"/>
    <property type="match status" value="1"/>
</dbReference>
<dbReference type="GO" id="GO:0035312">
    <property type="term" value="F:5'-3' DNA exonuclease activity"/>
    <property type="evidence" value="ECO:0007669"/>
    <property type="project" value="TreeGrafter"/>
</dbReference>
<sequence>MLIDLHVHSTASDGTLSPSELVSMARATGISLLSLTDHDTTNGLKEFEQACLASGVAGLYGIELSAEYYCSVHILGYGIDHEDSSFQKTLATIRRYRDERNAAICGKLRSLGLEIALEEVQAESKGKVIARPHIAKALLKKGYVSSLKEAFDKYLGKGAPAYVPRKTLMPEDCITLIRKAKGLPVFAHPGAVCLDTESFELLLRQLKDLGLWGLECYSSHHRADEIFNFLRMSAKFKLKPTAGSDFHGSIRPEVKMGIDVPDDIIPDELFSLAIIRTTTPAETNGEKSYLRGE</sequence>
<dbReference type="Gene3D" id="3.20.20.140">
    <property type="entry name" value="Metal-dependent hydrolases"/>
    <property type="match status" value="1"/>
</dbReference>
<dbReference type="STRING" id="891968.Anamo_1719"/>
<gene>
    <name evidence="2" type="ordered locus">Anamo_1719</name>
</gene>
<dbReference type="PATRIC" id="fig|891968.3.peg.1711"/>
<dbReference type="SUPFAM" id="SSF89550">
    <property type="entry name" value="PHP domain-like"/>
    <property type="match status" value="1"/>
</dbReference>
<dbReference type="AlphaFoldDB" id="I4BYF4"/>
<evidence type="ECO:0000313" key="3">
    <source>
        <dbReference type="Proteomes" id="UP000006061"/>
    </source>
</evidence>
<dbReference type="InterPro" id="IPR003141">
    <property type="entry name" value="Pol/His_phosphatase_N"/>
</dbReference>
<dbReference type="EMBL" id="CP003198">
    <property type="protein sequence ID" value="AFM22311.1"/>
    <property type="molecule type" value="Genomic_DNA"/>
</dbReference>
<proteinExistence type="predicted"/>
<dbReference type="KEGG" id="amo:Anamo_1719"/>
<feature type="domain" description="Polymerase/histidinol phosphatase N-terminal" evidence="1">
    <location>
        <begin position="3"/>
        <end position="68"/>
    </location>
</feature>
<dbReference type="GO" id="GO:0004534">
    <property type="term" value="F:5'-3' RNA exonuclease activity"/>
    <property type="evidence" value="ECO:0007669"/>
    <property type="project" value="TreeGrafter"/>
</dbReference>
<dbReference type="InterPro" id="IPR016195">
    <property type="entry name" value="Pol/histidinol_Pase-like"/>
</dbReference>
<dbReference type="InterPro" id="IPR004013">
    <property type="entry name" value="PHP_dom"/>
</dbReference>
<keyword evidence="3" id="KW-1185">Reference proteome</keyword>
<organism evidence="2 3">
    <name type="scientific">Acetomicrobium mobile (strain ATCC BAA-54 / DSM 13181 / JCM 12221 / NGA)</name>
    <name type="common">Anaerobaculum mobile</name>
    <dbReference type="NCBI Taxonomy" id="891968"/>
    <lineage>
        <taxon>Bacteria</taxon>
        <taxon>Thermotogati</taxon>
        <taxon>Synergistota</taxon>
        <taxon>Synergistia</taxon>
        <taxon>Synergistales</taxon>
        <taxon>Acetomicrobiaceae</taxon>
        <taxon>Acetomicrobium</taxon>
    </lineage>
</organism>
<dbReference type="SMART" id="SM00481">
    <property type="entry name" value="POLIIIAc"/>
    <property type="match status" value="1"/>
</dbReference>
<evidence type="ECO:0000313" key="2">
    <source>
        <dbReference type="EMBL" id="AFM22311.1"/>
    </source>
</evidence>
<protein>
    <submittedName>
        <fullName evidence="2">Putative metal-dependent phosphoesterase, PHP family</fullName>
    </submittedName>
</protein>
<evidence type="ECO:0000259" key="1">
    <source>
        <dbReference type="SMART" id="SM00481"/>
    </source>
</evidence>
<dbReference type="eggNOG" id="COG0613">
    <property type="taxonomic scope" value="Bacteria"/>
</dbReference>
<dbReference type="PANTHER" id="PTHR42924">
    <property type="entry name" value="EXONUCLEASE"/>
    <property type="match status" value="1"/>
</dbReference>
<name>I4BYF4_ACEMN</name>